<proteinExistence type="predicted"/>
<evidence type="ECO:0000313" key="2">
    <source>
        <dbReference type="EMBL" id="OGG41661.1"/>
    </source>
</evidence>
<dbReference type="InterPro" id="IPR017853">
    <property type="entry name" value="GH"/>
</dbReference>
<dbReference type="SUPFAM" id="SSF49464">
    <property type="entry name" value="Carboxypeptidase regulatory domain-like"/>
    <property type="match status" value="1"/>
</dbReference>
<dbReference type="AlphaFoldDB" id="A0A1F6BXM4"/>
<feature type="chain" id="PRO_5009523188" description="Glycoside hydrolase family 5 domain-containing protein" evidence="1">
    <location>
        <begin position="23"/>
        <end position="409"/>
    </location>
</feature>
<feature type="signal peptide" evidence="1">
    <location>
        <begin position="1"/>
        <end position="22"/>
    </location>
</feature>
<keyword evidence="1" id="KW-0732">Signal</keyword>
<gene>
    <name evidence="2" type="ORF">A2837_00270</name>
</gene>
<accession>A0A1F6BXM4</accession>
<reference evidence="2 3" key="1">
    <citation type="journal article" date="2016" name="Nat. Commun.">
        <title>Thousands of microbial genomes shed light on interconnected biogeochemical processes in an aquifer system.</title>
        <authorList>
            <person name="Anantharaman K."/>
            <person name="Brown C.T."/>
            <person name="Hug L.A."/>
            <person name="Sharon I."/>
            <person name="Castelle C.J."/>
            <person name="Probst A.J."/>
            <person name="Thomas B.C."/>
            <person name="Singh A."/>
            <person name="Wilkins M.J."/>
            <person name="Karaoz U."/>
            <person name="Brodie E.L."/>
            <person name="Williams K.H."/>
            <person name="Hubbard S.S."/>
            <person name="Banfield J.F."/>
        </authorList>
    </citation>
    <scope>NUCLEOTIDE SEQUENCE [LARGE SCALE GENOMIC DNA]</scope>
</reference>
<dbReference type="InterPro" id="IPR008969">
    <property type="entry name" value="CarboxyPept-like_regulatory"/>
</dbReference>
<dbReference type="STRING" id="1798475.A2837_00270"/>
<dbReference type="SUPFAM" id="SSF51445">
    <property type="entry name" value="(Trans)glycosidases"/>
    <property type="match status" value="1"/>
</dbReference>
<organism evidence="2 3">
    <name type="scientific">Candidatus Kaiserbacteria bacterium RIFCSPHIGHO2_01_FULL_46_22</name>
    <dbReference type="NCBI Taxonomy" id="1798475"/>
    <lineage>
        <taxon>Bacteria</taxon>
        <taxon>Candidatus Kaiseribacteriota</taxon>
    </lineage>
</organism>
<dbReference type="EMBL" id="MFKO01000004">
    <property type="protein sequence ID" value="OGG41661.1"/>
    <property type="molecule type" value="Genomic_DNA"/>
</dbReference>
<name>A0A1F6BXM4_9BACT</name>
<comment type="caution">
    <text evidence="2">The sequence shown here is derived from an EMBL/GenBank/DDBJ whole genome shotgun (WGS) entry which is preliminary data.</text>
</comment>
<protein>
    <recommendedName>
        <fullName evidence="4">Glycoside hydrolase family 5 domain-containing protein</fullName>
    </recommendedName>
</protein>
<evidence type="ECO:0000313" key="3">
    <source>
        <dbReference type="Proteomes" id="UP000176322"/>
    </source>
</evidence>
<dbReference type="Gene3D" id="3.20.20.80">
    <property type="entry name" value="Glycosidases"/>
    <property type="match status" value="1"/>
</dbReference>
<evidence type="ECO:0008006" key="4">
    <source>
        <dbReference type="Google" id="ProtNLM"/>
    </source>
</evidence>
<sequence>MKLVLCGVIAAAAICAAQSAHAAVAPWWSVQSVDTMKYSRDASREALHNQSFDAIIEKQMKQIASTGATHVAIATPYDEEFYPVLKRWADSARRHGLSVWFRGNWSGWEKWFEYTAITRVQHLQKTKDFLQKHGDLFQDGDIFTACPECENGGPGDPRATGDVAGYRAFVIEEYAATKAAFAAMHKDVASNWQSMNADVARTVMDPATTKAMDGLVVIDHYVKDPAQIARDVEAIAKESGGMVALGEFGAPIPDIHGQMTEAQQAQWIDTALKNLLTAKHLVGISYWVNVGGSTKLWTDNGTAREAVVILKKYYSPQTVHGLVQGVFHSGVSGAIITSSEGRVATTDARGFFAIPYIDAKNTVFTIKEPSYSPATLSRDQIASGPIILQVQGFLSRIWLNIQYLIGLVT</sequence>
<evidence type="ECO:0000256" key="1">
    <source>
        <dbReference type="SAM" id="SignalP"/>
    </source>
</evidence>
<dbReference type="Proteomes" id="UP000176322">
    <property type="component" value="Unassembled WGS sequence"/>
</dbReference>